<dbReference type="EMBL" id="VUMM01000009">
    <property type="protein sequence ID" value="MSS01582.1"/>
    <property type="molecule type" value="Genomic_DNA"/>
</dbReference>
<keyword evidence="1" id="KW-0812">Transmembrane</keyword>
<name>A0A7X2N369_9FIRM</name>
<feature type="transmembrane region" description="Helical" evidence="1">
    <location>
        <begin position="78"/>
        <end position="96"/>
    </location>
</feature>
<keyword evidence="1" id="KW-1133">Transmembrane helix</keyword>
<dbReference type="Proteomes" id="UP000470082">
    <property type="component" value="Unassembled WGS sequence"/>
</dbReference>
<gene>
    <name evidence="2" type="ORF">FYJ50_05650</name>
</gene>
<protein>
    <submittedName>
        <fullName evidence="2">ABC transporter permease subunit</fullName>
    </submittedName>
</protein>
<keyword evidence="1" id="KW-0472">Membrane</keyword>
<proteinExistence type="predicted"/>
<feature type="transmembrane region" description="Helical" evidence="1">
    <location>
        <begin position="158"/>
        <end position="177"/>
    </location>
</feature>
<feature type="transmembrane region" description="Helical" evidence="1">
    <location>
        <begin position="117"/>
        <end position="138"/>
    </location>
</feature>
<keyword evidence="3" id="KW-1185">Reference proteome</keyword>
<organism evidence="2 3">
    <name type="scientific">Floccifex porci</name>
    <dbReference type="NCBI Taxonomy" id="2606629"/>
    <lineage>
        <taxon>Bacteria</taxon>
        <taxon>Bacillati</taxon>
        <taxon>Bacillota</taxon>
        <taxon>Erysipelotrichia</taxon>
        <taxon>Erysipelotrichales</taxon>
        <taxon>Erysipelotrichaceae</taxon>
        <taxon>Floccifex</taxon>
    </lineage>
</organism>
<evidence type="ECO:0000256" key="1">
    <source>
        <dbReference type="SAM" id="Phobius"/>
    </source>
</evidence>
<dbReference type="GO" id="GO:0140359">
    <property type="term" value="F:ABC-type transporter activity"/>
    <property type="evidence" value="ECO:0007669"/>
    <property type="project" value="InterPro"/>
</dbReference>
<dbReference type="AlphaFoldDB" id="A0A7X2N369"/>
<evidence type="ECO:0000313" key="2">
    <source>
        <dbReference type="EMBL" id="MSS01582.1"/>
    </source>
</evidence>
<dbReference type="GO" id="GO:0005886">
    <property type="term" value="C:plasma membrane"/>
    <property type="evidence" value="ECO:0007669"/>
    <property type="project" value="UniProtKB-SubCell"/>
</dbReference>
<comment type="caution">
    <text evidence="2">The sequence shown here is derived from an EMBL/GenBank/DDBJ whole genome shotgun (WGS) entry which is preliminary data.</text>
</comment>
<feature type="transmembrane region" description="Helical" evidence="1">
    <location>
        <begin position="184"/>
        <end position="203"/>
    </location>
</feature>
<dbReference type="RefSeq" id="WP_154460120.1">
    <property type="nucleotide sequence ID" value="NZ_VUMM01000009.1"/>
</dbReference>
<sequence length="261" mass="29002">MALIKHEVKQGMISFWIWTISILSLMMICIFLFPQMKEQMQDVTKVFADMGSFTAAFGMDTLNFGTLIGFYGVECGNILGLGAALYASFCAVSILSKEEKDHTAEFLLSHPISRKQVLIQKLIAVWIQIVLLNVIVYLGSILSISLIGEEIPFKEINLMHLSFFIMQIELSCICFGISSFLSKGSIGIGLGLSILMYFLNLIANISESVEFLKYITPFGYCEVSDIVETLQLNGTYIGIGIVLSIIGIGIGFIHYCRKDIK</sequence>
<reference evidence="2 3" key="1">
    <citation type="submission" date="2019-08" db="EMBL/GenBank/DDBJ databases">
        <title>In-depth cultivation of the pig gut microbiome towards novel bacterial diversity and tailored functional studies.</title>
        <authorList>
            <person name="Wylensek D."/>
            <person name="Hitch T.C.A."/>
            <person name="Clavel T."/>
        </authorList>
    </citation>
    <scope>NUCLEOTIDE SEQUENCE [LARGE SCALE GENOMIC DNA]</scope>
    <source>
        <strain evidence="2 3">LKV-178-WT-2G</strain>
    </source>
</reference>
<feature type="transmembrane region" description="Helical" evidence="1">
    <location>
        <begin position="15"/>
        <end position="34"/>
    </location>
</feature>
<feature type="transmembrane region" description="Helical" evidence="1">
    <location>
        <begin position="236"/>
        <end position="256"/>
    </location>
</feature>
<accession>A0A7X2N369</accession>
<evidence type="ECO:0000313" key="3">
    <source>
        <dbReference type="Proteomes" id="UP000470082"/>
    </source>
</evidence>
<dbReference type="Pfam" id="PF12679">
    <property type="entry name" value="ABC2_membrane_2"/>
    <property type="match status" value="1"/>
</dbReference>